<organism evidence="8 9">
    <name type="scientific">Candidatus Chlorohelix allophototropha</name>
    <dbReference type="NCBI Taxonomy" id="3003348"/>
    <lineage>
        <taxon>Bacteria</taxon>
        <taxon>Bacillati</taxon>
        <taxon>Chloroflexota</taxon>
        <taxon>Chloroflexia</taxon>
        <taxon>Candidatus Chloroheliales</taxon>
        <taxon>Candidatus Chloroheliaceae</taxon>
        <taxon>Candidatus Chlorohelix</taxon>
    </lineage>
</organism>
<dbReference type="PANTHER" id="PTHR33217">
    <property type="entry name" value="TRANSPOSASE FOR INSERTION SEQUENCE ELEMENT IS1081"/>
    <property type="match status" value="1"/>
</dbReference>
<dbReference type="GO" id="GO:0004803">
    <property type="term" value="F:transposase activity"/>
    <property type="evidence" value="ECO:0007669"/>
    <property type="project" value="UniProtKB-UniRule"/>
</dbReference>
<evidence type="ECO:0000256" key="5">
    <source>
        <dbReference type="ARBA" id="ARBA00023172"/>
    </source>
</evidence>
<feature type="region of interest" description="Disordered" evidence="7">
    <location>
        <begin position="76"/>
        <end position="105"/>
    </location>
</feature>
<dbReference type="InterPro" id="IPR001207">
    <property type="entry name" value="Transposase_mutator"/>
</dbReference>
<proteinExistence type="inferred from homology"/>
<gene>
    <name evidence="8" type="ORF">HXX08_17455</name>
</gene>
<dbReference type="PANTHER" id="PTHR33217:SF8">
    <property type="entry name" value="MUTATOR FAMILY TRANSPOSASE"/>
    <property type="match status" value="1"/>
</dbReference>
<dbReference type="RefSeq" id="WP_341471434.1">
    <property type="nucleotide sequence ID" value="NZ_CP128400.1"/>
</dbReference>
<comment type="similarity">
    <text evidence="2 6">Belongs to the transposase mutator family.</text>
</comment>
<evidence type="ECO:0000313" key="8">
    <source>
        <dbReference type="EMBL" id="NWJ47644.1"/>
    </source>
</evidence>
<keyword evidence="5 6" id="KW-0233">DNA recombination</keyword>
<evidence type="ECO:0000256" key="7">
    <source>
        <dbReference type="SAM" id="MobiDB-lite"/>
    </source>
</evidence>
<sequence>MPDSNQNSNSKKKQTQEIIQASLPPMELIQQQLGSAKSMDDFFGKEGILCRVFGHTLEKLLEAELTDHLGYDKYEAAGRNSGNSRNGKINRSSAGETEIAVPRDRNGEIEPKLLKKYAHNTNELEEKILGCYARGLSTRDIQESLVEM</sequence>
<protein>
    <recommendedName>
        <fullName evidence="6">Mutator family transposase</fullName>
    </recommendedName>
</protein>
<feature type="compositionally biased region" description="Polar residues" evidence="7">
    <location>
        <begin position="80"/>
        <end position="95"/>
    </location>
</feature>
<dbReference type="EMBL" id="JACATZ010000003">
    <property type="protein sequence ID" value="NWJ47644.1"/>
    <property type="molecule type" value="Genomic_DNA"/>
</dbReference>
<accession>A0A8T7M6C5</accession>
<dbReference type="Proteomes" id="UP000521676">
    <property type="component" value="Unassembled WGS sequence"/>
</dbReference>
<dbReference type="GO" id="GO:0006313">
    <property type="term" value="P:DNA transposition"/>
    <property type="evidence" value="ECO:0007669"/>
    <property type="project" value="UniProtKB-UniRule"/>
</dbReference>
<evidence type="ECO:0000256" key="6">
    <source>
        <dbReference type="RuleBase" id="RU365089"/>
    </source>
</evidence>
<comment type="caution">
    <text evidence="8">The sequence shown here is derived from an EMBL/GenBank/DDBJ whole genome shotgun (WGS) entry which is preliminary data.</text>
</comment>
<dbReference type="AlphaFoldDB" id="A0A8T7M6C5"/>
<keyword evidence="4 6" id="KW-0238">DNA-binding</keyword>
<comment type="function">
    <text evidence="1 6">Required for the transposition of the insertion element.</text>
</comment>
<dbReference type="GO" id="GO:0003677">
    <property type="term" value="F:DNA binding"/>
    <property type="evidence" value="ECO:0007669"/>
    <property type="project" value="UniProtKB-UniRule"/>
</dbReference>
<evidence type="ECO:0000256" key="1">
    <source>
        <dbReference type="ARBA" id="ARBA00002190"/>
    </source>
</evidence>
<reference evidence="8 9" key="1">
    <citation type="submission" date="2020-06" db="EMBL/GenBank/DDBJ databases">
        <title>Anoxygenic phototrophic Chloroflexota member uses a Type I reaction center.</title>
        <authorList>
            <person name="Tsuji J.M."/>
            <person name="Shaw N.A."/>
            <person name="Nagashima S."/>
            <person name="Venkiteswaran J."/>
            <person name="Schiff S.L."/>
            <person name="Hanada S."/>
            <person name="Tank M."/>
            <person name="Neufeld J.D."/>
        </authorList>
    </citation>
    <scope>NUCLEOTIDE SEQUENCE [LARGE SCALE GENOMIC DNA]</scope>
    <source>
        <strain evidence="8">L227-S17</strain>
    </source>
</reference>
<keyword evidence="6" id="KW-0814">Transposable element</keyword>
<evidence type="ECO:0000313" key="9">
    <source>
        <dbReference type="Proteomes" id="UP000521676"/>
    </source>
</evidence>
<keyword evidence="3 6" id="KW-0815">Transposition</keyword>
<evidence type="ECO:0000256" key="3">
    <source>
        <dbReference type="ARBA" id="ARBA00022578"/>
    </source>
</evidence>
<evidence type="ECO:0000256" key="4">
    <source>
        <dbReference type="ARBA" id="ARBA00023125"/>
    </source>
</evidence>
<evidence type="ECO:0000256" key="2">
    <source>
        <dbReference type="ARBA" id="ARBA00010961"/>
    </source>
</evidence>
<name>A0A8T7M6C5_9CHLR</name>
<dbReference type="Pfam" id="PF00872">
    <property type="entry name" value="Transposase_mut"/>
    <property type="match status" value="1"/>
</dbReference>